<proteinExistence type="predicted"/>
<comment type="caution">
    <text evidence="1">The sequence shown here is derived from an EMBL/GenBank/DDBJ whole genome shotgun (WGS) entry which is preliminary data.</text>
</comment>
<name>X1RTU8_9ZZZZ</name>
<accession>X1RTU8</accession>
<feature type="non-terminal residue" evidence="1">
    <location>
        <position position="1"/>
    </location>
</feature>
<gene>
    <name evidence="1" type="ORF">S06H3_54071</name>
</gene>
<dbReference type="AlphaFoldDB" id="X1RTU8"/>
<dbReference type="EMBL" id="BARV01034543">
    <property type="protein sequence ID" value="GAI58924.1"/>
    <property type="molecule type" value="Genomic_DNA"/>
</dbReference>
<reference evidence="1" key="1">
    <citation type="journal article" date="2014" name="Front. Microbiol.">
        <title>High frequency of phylogenetically diverse reductive dehalogenase-homologous genes in deep subseafloor sedimentary metagenomes.</title>
        <authorList>
            <person name="Kawai M."/>
            <person name="Futagami T."/>
            <person name="Toyoda A."/>
            <person name="Takaki Y."/>
            <person name="Nishi S."/>
            <person name="Hori S."/>
            <person name="Arai W."/>
            <person name="Tsubouchi T."/>
            <person name="Morono Y."/>
            <person name="Uchiyama I."/>
            <person name="Ito T."/>
            <person name="Fujiyama A."/>
            <person name="Inagaki F."/>
            <person name="Takami H."/>
        </authorList>
    </citation>
    <scope>NUCLEOTIDE SEQUENCE</scope>
    <source>
        <strain evidence="1">Expedition CK06-06</strain>
    </source>
</reference>
<sequence length="68" mass="7778">VLRSDAFKNRFSLFTDFADGQIKKEQEKIEMAKAIKKTVVVMPDVTQKPREQKIKQGILGKLADLDEN</sequence>
<organism evidence="1">
    <name type="scientific">marine sediment metagenome</name>
    <dbReference type="NCBI Taxonomy" id="412755"/>
    <lineage>
        <taxon>unclassified sequences</taxon>
        <taxon>metagenomes</taxon>
        <taxon>ecological metagenomes</taxon>
    </lineage>
</organism>
<protein>
    <submittedName>
        <fullName evidence="1">Uncharacterized protein</fullName>
    </submittedName>
</protein>
<evidence type="ECO:0000313" key="1">
    <source>
        <dbReference type="EMBL" id="GAI58924.1"/>
    </source>
</evidence>